<keyword evidence="2" id="KW-1185">Reference proteome</keyword>
<accession>A0ABT7R1T6</accession>
<dbReference type="Proteomes" id="UP001224139">
    <property type="component" value="Unassembled WGS sequence"/>
</dbReference>
<reference evidence="1 2" key="1">
    <citation type="submission" date="2023-06" db="EMBL/GenBank/DDBJ databases">
        <title>Comparative genomics of Bacillaceae isolates and their secondary metabolite potential.</title>
        <authorList>
            <person name="Song L."/>
            <person name="Nielsen L.J."/>
            <person name="Mohite O."/>
            <person name="Xu X."/>
            <person name="Weber T."/>
            <person name="Kovacs A.T."/>
        </authorList>
    </citation>
    <scope>NUCLEOTIDE SEQUENCE [LARGE SCALE GENOMIC DNA]</scope>
    <source>
        <strain evidence="1 2">DX2.1</strain>
    </source>
</reference>
<evidence type="ECO:0008006" key="3">
    <source>
        <dbReference type="Google" id="ProtNLM"/>
    </source>
</evidence>
<dbReference type="EMBL" id="JAUCFG010000002">
    <property type="protein sequence ID" value="MDM5436878.1"/>
    <property type="molecule type" value="Genomic_DNA"/>
</dbReference>
<sequence length="215" mass="23136">MREEYFNKRNIHCDKFMPPIAPCPIEVIGPTGATGATGATGKPGPMGPAGVDGTNGNCGCDCCALAIQEYLRCIPLQSNINVGVKNVTSYKLDGVILDEINEYMIKVKKEGCEYVIPICHITSVFERMEVTAVSMSEVKENDECFNCCEGAVEEFLKAVAVADFYVGNDCFQCAEIVELRNGGVIVKVKELGMGIISICDVVAISNIDKQSNSSA</sequence>
<evidence type="ECO:0000313" key="1">
    <source>
        <dbReference type="EMBL" id="MDM5436878.1"/>
    </source>
</evidence>
<name>A0ABT7R1T6_9BACI</name>
<dbReference type="RefSeq" id="WP_289357870.1">
    <property type="nucleotide sequence ID" value="NZ_JAUCFG010000002.1"/>
</dbReference>
<evidence type="ECO:0000313" key="2">
    <source>
        <dbReference type="Proteomes" id="UP001224139"/>
    </source>
</evidence>
<protein>
    <recommendedName>
        <fullName evidence="3">Collagen-like protein</fullName>
    </recommendedName>
</protein>
<gene>
    <name evidence="1" type="ORF">QUG02_01455</name>
</gene>
<comment type="caution">
    <text evidence="1">The sequence shown here is derived from an EMBL/GenBank/DDBJ whole genome shotgun (WGS) entry which is preliminary data.</text>
</comment>
<proteinExistence type="predicted"/>
<organism evidence="1 2">
    <name type="scientific">Bacillus hominis</name>
    <dbReference type="NCBI Taxonomy" id="2817478"/>
    <lineage>
        <taxon>Bacteria</taxon>
        <taxon>Bacillati</taxon>
        <taxon>Bacillota</taxon>
        <taxon>Bacilli</taxon>
        <taxon>Bacillales</taxon>
        <taxon>Bacillaceae</taxon>
        <taxon>Bacillus</taxon>
        <taxon>Bacillus cereus group</taxon>
    </lineage>
</organism>
<dbReference type="Gene3D" id="1.20.5.320">
    <property type="entry name" value="6-Phosphogluconate Dehydrogenase, domain 3"/>
    <property type="match status" value="1"/>
</dbReference>